<feature type="transmembrane region" description="Helical" evidence="1">
    <location>
        <begin position="41"/>
        <end position="61"/>
    </location>
</feature>
<evidence type="ECO:0000313" key="3">
    <source>
        <dbReference type="Proteomes" id="UP000410049"/>
    </source>
</evidence>
<dbReference type="Proteomes" id="UP000410049">
    <property type="component" value="Unassembled WGS sequence"/>
</dbReference>
<reference evidence="2 3" key="1">
    <citation type="journal article" date="2019" name="Syst. Appl. Microbiol.">
        <title>Characterization of Bifidobacterium species in feaces of the Egyptian fruit bat: Description of B. vespertilionis sp. nov. and B. rousetti sp. nov.</title>
        <authorList>
            <person name="Modesto M."/>
            <person name="Satti M."/>
            <person name="Watanabe K."/>
            <person name="Puglisi E."/>
            <person name="Morelli L."/>
            <person name="Huang C.-H."/>
            <person name="Liou J.-S."/>
            <person name="Miyashita M."/>
            <person name="Tamura T."/>
            <person name="Saito S."/>
            <person name="Mori K."/>
            <person name="Huang L."/>
            <person name="Sciavilla P."/>
            <person name="Sandri C."/>
            <person name="Spiezio C."/>
            <person name="Vitali F."/>
            <person name="Cavalieri D."/>
            <person name="Perpetuini G."/>
            <person name="Tofalo R."/>
            <person name="Bonetti A."/>
            <person name="Arita M."/>
            <person name="Mattarelli P."/>
        </authorList>
    </citation>
    <scope>NUCLEOTIDE SEQUENCE [LARGE SCALE GENOMIC DNA]</scope>
    <source>
        <strain evidence="2 3">RST17</strain>
    </source>
</reference>
<feature type="transmembrane region" description="Helical" evidence="1">
    <location>
        <begin position="16"/>
        <end position="35"/>
    </location>
</feature>
<organism evidence="2 3">
    <name type="scientific">Bifidobacterium myosotis</name>
    <dbReference type="NCBI Taxonomy" id="1630166"/>
    <lineage>
        <taxon>Bacteria</taxon>
        <taxon>Bacillati</taxon>
        <taxon>Actinomycetota</taxon>
        <taxon>Actinomycetes</taxon>
        <taxon>Bifidobacteriales</taxon>
        <taxon>Bifidobacteriaceae</taxon>
        <taxon>Bifidobacterium</taxon>
    </lineage>
</organism>
<sequence length="84" mass="10249">MSRYRLTVTHREKPRIGWIVWDAGWLISEAFYAGWSFARERWWQFGFCLVFVLAFLTLMLLHIRATQWDEYSVTRWVDDDEIDS</sequence>
<name>A0A5M9ZI78_9BIFI</name>
<proteinExistence type="predicted"/>
<comment type="caution">
    <text evidence="2">The sequence shown here is derived from an EMBL/GenBank/DDBJ whole genome shotgun (WGS) entry which is preliminary data.</text>
</comment>
<evidence type="ECO:0000256" key="1">
    <source>
        <dbReference type="SAM" id="Phobius"/>
    </source>
</evidence>
<keyword evidence="1" id="KW-0472">Membrane</keyword>
<dbReference type="AlphaFoldDB" id="A0A5M9ZI78"/>
<keyword evidence="1" id="KW-1133">Transmembrane helix</keyword>
<dbReference type="EMBL" id="RZUH01000007">
    <property type="protein sequence ID" value="KAA8827208.1"/>
    <property type="molecule type" value="Genomic_DNA"/>
</dbReference>
<keyword evidence="1" id="KW-0812">Transmembrane</keyword>
<evidence type="ECO:0000313" key="2">
    <source>
        <dbReference type="EMBL" id="KAA8827208.1"/>
    </source>
</evidence>
<protein>
    <submittedName>
        <fullName evidence="2">Uncharacterized protein</fullName>
    </submittedName>
</protein>
<dbReference type="RefSeq" id="WP_150379677.1">
    <property type="nucleotide sequence ID" value="NZ_RZUH01000007.1"/>
</dbReference>
<accession>A0A5M9ZI78</accession>
<gene>
    <name evidence="2" type="ORF">EMO91_09145</name>
</gene>